<dbReference type="InterPro" id="IPR018200">
    <property type="entry name" value="USP_CS"/>
</dbReference>
<dbReference type="PROSITE" id="PS51283">
    <property type="entry name" value="DUSP"/>
    <property type="match status" value="1"/>
</dbReference>
<dbReference type="GO" id="GO:0005634">
    <property type="term" value="C:nucleus"/>
    <property type="evidence" value="ECO:0007669"/>
    <property type="project" value="TreeGrafter"/>
</dbReference>
<evidence type="ECO:0000313" key="5">
    <source>
        <dbReference type="Proteomes" id="UP000689195"/>
    </source>
</evidence>
<evidence type="ECO:0000313" key="4">
    <source>
        <dbReference type="EMBL" id="CAD8173360.1"/>
    </source>
</evidence>
<dbReference type="PROSITE" id="PS50235">
    <property type="entry name" value="USP_3"/>
    <property type="match status" value="1"/>
</dbReference>
<dbReference type="Pfam" id="PF00443">
    <property type="entry name" value="UCH"/>
    <property type="match status" value="1"/>
</dbReference>
<dbReference type="InterPro" id="IPR050164">
    <property type="entry name" value="Peptidase_C19"/>
</dbReference>
<dbReference type="CDD" id="cd02257">
    <property type="entry name" value="Peptidase_C19"/>
    <property type="match status" value="1"/>
</dbReference>
<feature type="region of interest" description="Disordered" evidence="1">
    <location>
        <begin position="24"/>
        <end position="51"/>
    </location>
</feature>
<evidence type="ECO:0000259" key="3">
    <source>
        <dbReference type="PROSITE" id="PS51283"/>
    </source>
</evidence>
<feature type="domain" description="DUSP" evidence="3">
    <location>
        <begin position="66"/>
        <end position="165"/>
    </location>
</feature>
<dbReference type="PROSITE" id="PS00973">
    <property type="entry name" value="USP_2"/>
    <property type="match status" value="1"/>
</dbReference>
<dbReference type="Pfam" id="PF06337">
    <property type="entry name" value="DUSP"/>
    <property type="match status" value="1"/>
</dbReference>
<evidence type="ECO:0000259" key="2">
    <source>
        <dbReference type="PROSITE" id="PS50235"/>
    </source>
</evidence>
<dbReference type="FunFam" id="3.90.70.10:FF:000150">
    <property type="entry name" value="Uncharacterized protein"/>
    <property type="match status" value="1"/>
</dbReference>
<dbReference type="AlphaFoldDB" id="A0A8S1V7Q5"/>
<dbReference type="OrthoDB" id="289038at2759"/>
<dbReference type="GO" id="GO:0016579">
    <property type="term" value="P:protein deubiquitination"/>
    <property type="evidence" value="ECO:0007669"/>
    <property type="project" value="InterPro"/>
</dbReference>
<feature type="domain" description="USP" evidence="2">
    <location>
        <begin position="209"/>
        <end position="513"/>
    </location>
</feature>
<dbReference type="InterPro" id="IPR028889">
    <property type="entry name" value="USP"/>
</dbReference>
<dbReference type="GO" id="GO:0004843">
    <property type="term" value="F:cysteine-type deubiquitinase activity"/>
    <property type="evidence" value="ECO:0007669"/>
    <property type="project" value="InterPro"/>
</dbReference>
<organism evidence="4 5">
    <name type="scientific">Paramecium pentaurelia</name>
    <dbReference type="NCBI Taxonomy" id="43138"/>
    <lineage>
        <taxon>Eukaryota</taxon>
        <taxon>Sar</taxon>
        <taxon>Alveolata</taxon>
        <taxon>Ciliophora</taxon>
        <taxon>Intramacronucleata</taxon>
        <taxon>Oligohymenophorea</taxon>
        <taxon>Peniculida</taxon>
        <taxon>Parameciidae</taxon>
        <taxon>Paramecium</taxon>
    </lineage>
</organism>
<evidence type="ECO:0000256" key="1">
    <source>
        <dbReference type="SAM" id="MobiDB-lite"/>
    </source>
</evidence>
<dbReference type="GO" id="GO:0005829">
    <property type="term" value="C:cytosol"/>
    <property type="evidence" value="ECO:0007669"/>
    <property type="project" value="TreeGrafter"/>
</dbReference>
<sequence>MFICCKSNKKPKVVQTQTQIPPLQAQTKQSKYQIRTSNDQDQHSTNLTNMEGTNDKINLSLQEIEKFILHDKKTLEQERELVTKLIELPEKTHLIEFNWAIAYTNYIKEVGLHPGEITNKILYDKYKGKEELVLDKDYVLVNDQVWNVLINIYKGGPMITINDLDRKSENNILDQSLKVFASPSMNDLDKKQGKIRNIKQMPIKELQIVGLENEIYFCYLNSVLQCLMGIPQLNYHFLYTYQSEYKLFSYAYALLLRKASKVHYKARIVAKELIKVLQKHFSIYEMHDSSELLLFILDKFKEELFINNAPQLNQPQQQQFKQSLTFIDELFHGQLTSFIKCSNCDKISQHQDPFYDLSLPLVGKNFMQRKLSIQECLSNYFKEEMIEGGWTCSFCNQKFRSIKRRVKITFTPNILVLQLKRFQSYPLKKKIKEPVNADMELNIKNFCVPEIIDTKYELQAMIVHSGTIDQGHYVAVVKRNQNFYLFNDDEIERLSLNQINRIDSAYLFMYRRKSD</sequence>
<dbReference type="PANTHER" id="PTHR24006:SF827">
    <property type="entry name" value="UBIQUITIN CARBOXYL-TERMINAL HYDROLASE 34"/>
    <property type="match status" value="1"/>
</dbReference>
<protein>
    <recommendedName>
        <fullName evidence="6">Ubiquitinyl hydrolase 1</fullName>
    </recommendedName>
</protein>
<name>A0A8S1V7Q5_9CILI</name>
<dbReference type="InterPro" id="IPR006615">
    <property type="entry name" value="Pept_C19_DUSP"/>
</dbReference>
<evidence type="ECO:0008006" key="6">
    <source>
        <dbReference type="Google" id="ProtNLM"/>
    </source>
</evidence>
<dbReference type="Proteomes" id="UP000689195">
    <property type="component" value="Unassembled WGS sequence"/>
</dbReference>
<dbReference type="PANTHER" id="PTHR24006">
    <property type="entry name" value="UBIQUITIN CARBOXYL-TERMINAL HYDROLASE"/>
    <property type="match status" value="1"/>
</dbReference>
<proteinExistence type="predicted"/>
<gene>
    <name evidence="4" type="ORF">PPENT_87.1.T0590073</name>
</gene>
<dbReference type="FunFam" id="3.30.2230.10:FF:000015">
    <property type="entry name" value="Uncharacterized protein"/>
    <property type="match status" value="1"/>
</dbReference>
<dbReference type="EMBL" id="CAJJDO010000059">
    <property type="protein sequence ID" value="CAD8173360.1"/>
    <property type="molecule type" value="Genomic_DNA"/>
</dbReference>
<comment type="caution">
    <text evidence="4">The sequence shown here is derived from an EMBL/GenBank/DDBJ whole genome shotgun (WGS) entry which is preliminary data.</text>
</comment>
<dbReference type="InterPro" id="IPR001394">
    <property type="entry name" value="Peptidase_C19_UCH"/>
</dbReference>
<accession>A0A8S1V7Q5</accession>
<reference evidence="4" key="1">
    <citation type="submission" date="2021-01" db="EMBL/GenBank/DDBJ databases">
        <authorList>
            <consortium name="Genoscope - CEA"/>
            <person name="William W."/>
        </authorList>
    </citation>
    <scope>NUCLEOTIDE SEQUENCE</scope>
</reference>
<keyword evidence="5" id="KW-1185">Reference proteome</keyword>